<dbReference type="AlphaFoldDB" id="A0A3S2V6W7"/>
<keyword evidence="7" id="KW-1185">Reference proteome</keyword>
<dbReference type="InterPro" id="IPR036271">
    <property type="entry name" value="Tet_transcr_reg_TetR-rel_C_sf"/>
</dbReference>
<dbReference type="RefSeq" id="WP_127732362.1">
    <property type="nucleotide sequence ID" value="NZ_SACP01000022.1"/>
</dbReference>
<dbReference type="OrthoDB" id="7185252at2"/>
<feature type="DNA-binding region" description="H-T-H motif" evidence="4">
    <location>
        <begin position="37"/>
        <end position="56"/>
    </location>
</feature>
<dbReference type="GO" id="GO:0003700">
    <property type="term" value="F:DNA-binding transcription factor activity"/>
    <property type="evidence" value="ECO:0007669"/>
    <property type="project" value="TreeGrafter"/>
</dbReference>
<dbReference type="PROSITE" id="PS50977">
    <property type="entry name" value="HTH_TETR_2"/>
    <property type="match status" value="1"/>
</dbReference>
<evidence type="ECO:0000256" key="3">
    <source>
        <dbReference type="ARBA" id="ARBA00023163"/>
    </source>
</evidence>
<feature type="domain" description="HTH tetR-type" evidence="5">
    <location>
        <begin position="14"/>
        <end position="74"/>
    </location>
</feature>
<dbReference type="InterPro" id="IPR009057">
    <property type="entry name" value="Homeodomain-like_sf"/>
</dbReference>
<evidence type="ECO:0000256" key="1">
    <source>
        <dbReference type="ARBA" id="ARBA00023015"/>
    </source>
</evidence>
<evidence type="ECO:0000259" key="5">
    <source>
        <dbReference type="PROSITE" id="PS50977"/>
    </source>
</evidence>
<organism evidence="6 7">
    <name type="scientific">Methylobacterium oryzihabitans</name>
    <dbReference type="NCBI Taxonomy" id="2499852"/>
    <lineage>
        <taxon>Bacteria</taxon>
        <taxon>Pseudomonadati</taxon>
        <taxon>Pseudomonadota</taxon>
        <taxon>Alphaproteobacteria</taxon>
        <taxon>Hyphomicrobiales</taxon>
        <taxon>Methylobacteriaceae</taxon>
        <taxon>Methylobacterium</taxon>
    </lineage>
</organism>
<reference evidence="6 7" key="1">
    <citation type="submission" date="2019-01" db="EMBL/GenBank/DDBJ databases">
        <authorList>
            <person name="Chen W.-M."/>
        </authorList>
    </citation>
    <scope>NUCLEOTIDE SEQUENCE [LARGE SCALE GENOMIC DNA]</scope>
    <source>
        <strain evidence="6 7">TER-1</strain>
    </source>
</reference>
<dbReference type="Proteomes" id="UP000286997">
    <property type="component" value="Unassembled WGS sequence"/>
</dbReference>
<dbReference type="GO" id="GO:0000976">
    <property type="term" value="F:transcription cis-regulatory region binding"/>
    <property type="evidence" value="ECO:0007669"/>
    <property type="project" value="TreeGrafter"/>
</dbReference>
<evidence type="ECO:0000256" key="2">
    <source>
        <dbReference type="ARBA" id="ARBA00023125"/>
    </source>
</evidence>
<dbReference type="EMBL" id="SACP01000022">
    <property type="protein sequence ID" value="RVU15289.1"/>
    <property type="molecule type" value="Genomic_DNA"/>
</dbReference>
<evidence type="ECO:0000313" key="7">
    <source>
        <dbReference type="Proteomes" id="UP000286997"/>
    </source>
</evidence>
<dbReference type="PANTHER" id="PTHR30055">
    <property type="entry name" value="HTH-TYPE TRANSCRIPTIONAL REGULATOR RUTR"/>
    <property type="match status" value="1"/>
</dbReference>
<keyword evidence="1" id="KW-0805">Transcription regulation</keyword>
<name>A0A3S2V6W7_9HYPH</name>
<dbReference type="InterPro" id="IPR001647">
    <property type="entry name" value="HTH_TetR"/>
</dbReference>
<dbReference type="Gene3D" id="1.10.357.10">
    <property type="entry name" value="Tetracycline Repressor, domain 2"/>
    <property type="match status" value="1"/>
</dbReference>
<dbReference type="InterPro" id="IPR050109">
    <property type="entry name" value="HTH-type_TetR-like_transc_reg"/>
</dbReference>
<dbReference type="InterPro" id="IPR011075">
    <property type="entry name" value="TetR_C"/>
</dbReference>
<accession>A0A3S2V6W7</accession>
<keyword evidence="3" id="KW-0804">Transcription</keyword>
<gene>
    <name evidence="6" type="ORF">EOE48_19840</name>
</gene>
<dbReference type="PRINTS" id="PR00455">
    <property type="entry name" value="HTHTETR"/>
</dbReference>
<dbReference type="PANTHER" id="PTHR30055:SF234">
    <property type="entry name" value="HTH-TYPE TRANSCRIPTIONAL REGULATOR BETI"/>
    <property type="match status" value="1"/>
</dbReference>
<protein>
    <submittedName>
        <fullName evidence="6">TetR/AcrR family transcriptional regulator</fullName>
    </submittedName>
</protein>
<dbReference type="Pfam" id="PF00440">
    <property type="entry name" value="TetR_N"/>
    <property type="match status" value="1"/>
</dbReference>
<evidence type="ECO:0000256" key="4">
    <source>
        <dbReference type="PROSITE-ProRule" id="PRU00335"/>
    </source>
</evidence>
<proteinExistence type="predicted"/>
<dbReference type="FunFam" id="1.10.10.60:FF:000141">
    <property type="entry name" value="TetR family transcriptional regulator"/>
    <property type="match status" value="1"/>
</dbReference>
<keyword evidence="2 4" id="KW-0238">DNA-binding</keyword>
<dbReference type="Pfam" id="PF16859">
    <property type="entry name" value="TetR_C_11"/>
    <property type="match status" value="1"/>
</dbReference>
<sequence>MEVAPAERRRRRKEARPGEILDAAFEEFSAAGFAATRLEDVASRAGITKGTIYVYFPNKEELFLATIKERMRPTLEHMEALTASPRGSAMDILREHFGFVYGRMVEDPQGREMLRMLIAEGGRFPTLTERWHAEVINPSVEALRRVVRYGIDRGEFHATAAEEFPHLIFSPVMMACTWKTLFGDAHPLDMARYREAHLTMLALSLERRPGDAAPGG</sequence>
<evidence type="ECO:0000313" key="6">
    <source>
        <dbReference type="EMBL" id="RVU15289.1"/>
    </source>
</evidence>
<dbReference type="SUPFAM" id="SSF48498">
    <property type="entry name" value="Tetracyclin repressor-like, C-terminal domain"/>
    <property type="match status" value="1"/>
</dbReference>
<dbReference type="SUPFAM" id="SSF46689">
    <property type="entry name" value="Homeodomain-like"/>
    <property type="match status" value="1"/>
</dbReference>
<comment type="caution">
    <text evidence="6">The sequence shown here is derived from an EMBL/GenBank/DDBJ whole genome shotgun (WGS) entry which is preliminary data.</text>
</comment>